<evidence type="ECO:0000313" key="1">
    <source>
        <dbReference type="EMBL" id="RFU23574.1"/>
    </source>
</evidence>
<protein>
    <submittedName>
        <fullName evidence="1">Uncharacterized protein</fullName>
    </submittedName>
</protein>
<gene>
    <name evidence="1" type="ORF">B7463_g12764</name>
</gene>
<name>A0A3E2GR00_SCYLI</name>
<feature type="non-terminal residue" evidence="1">
    <location>
        <position position="123"/>
    </location>
</feature>
<organism evidence="1 2">
    <name type="scientific">Scytalidium lignicola</name>
    <name type="common">Hyphomycete</name>
    <dbReference type="NCBI Taxonomy" id="5539"/>
    <lineage>
        <taxon>Eukaryota</taxon>
        <taxon>Fungi</taxon>
        <taxon>Dikarya</taxon>
        <taxon>Ascomycota</taxon>
        <taxon>Pezizomycotina</taxon>
        <taxon>Leotiomycetes</taxon>
        <taxon>Leotiomycetes incertae sedis</taxon>
        <taxon>Scytalidium</taxon>
    </lineage>
</organism>
<keyword evidence="2" id="KW-1185">Reference proteome</keyword>
<evidence type="ECO:0000313" key="2">
    <source>
        <dbReference type="Proteomes" id="UP000258309"/>
    </source>
</evidence>
<dbReference type="Proteomes" id="UP000258309">
    <property type="component" value="Unassembled WGS sequence"/>
</dbReference>
<accession>A0A3E2GR00</accession>
<dbReference type="EMBL" id="NCSJ02000759">
    <property type="protein sequence ID" value="RFU23574.1"/>
    <property type="molecule type" value="Genomic_DNA"/>
</dbReference>
<feature type="non-terminal residue" evidence="1">
    <location>
        <position position="1"/>
    </location>
</feature>
<dbReference type="AlphaFoldDB" id="A0A3E2GR00"/>
<sequence length="123" mass="14010">MFSYKEQETQARTKARKGYTSLSTVMKLYLIPTEGIDRIELPKPEPGITADEEYQEEPNELIITVVLLPMLLVKCKCGRPYKYSEITTFLQEEELEPQFAASCQAEISGLLEKGVFKTVKLSK</sequence>
<comment type="caution">
    <text evidence="1">The sequence shown here is derived from an EMBL/GenBank/DDBJ whole genome shotgun (WGS) entry which is preliminary data.</text>
</comment>
<reference evidence="1 2" key="1">
    <citation type="submission" date="2018-05" db="EMBL/GenBank/DDBJ databases">
        <title>Draft genome sequence of Scytalidium lignicola DSM 105466, a ubiquitous saprotrophic fungus.</title>
        <authorList>
            <person name="Buettner E."/>
            <person name="Gebauer A.M."/>
            <person name="Hofrichter M."/>
            <person name="Liers C."/>
            <person name="Kellner H."/>
        </authorList>
    </citation>
    <scope>NUCLEOTIDE SEQUENCE [LARGE SCALE GENOMIC DNA]</scope>
    <source>
        <strain evidence="1 2">DSM 105466</strain>
    </source>
</reference>
<proteinExistence type="predicted"/>